<reference evidence="1 2" key="1">
    <citation type="submission" date="2015-01" db="EMBL/GenBank/DDBJ databases">
        <title>Evolution of Trichinella species and genotypes.</title>
        <authorList>
            <person name="Korhonen P.K."/>
            <person name="Edoardo P."/>
            <person name="Giuseppe L.R."/>
            <person name="Gasser R.B."/>
        </authorList>
    </citation>
    <scope>NUCLEOTIDE SEQUENCE [LARGE SCALE GENOMIC DNA]</scope>
    <source>
        <strain evidence="1">ISS470</strain>
    </source>
</reference>
<proteinExistence type="predicted"/>
<evidence type="ECO:0000313" key="2">
    <source>
        <dbReference type="Proteomes" id="UP000054995"/>
    </source>
</evidence>
<name>A0A0V1G5V7_TRIPS</name>
<accession>A0A0V1G5V7</accession>
<organism evidence="1 2">
    <name type="scientific">Trichinella pseudospiralis</name>
    <name type="common">Parasitic roundworm</name>
    <dbReference type="NCBI Taxonomy" id="6337"/>
    <lineage>
        <taxon>Eukaryota</taxon>
        <taxon>Metazoa</taxon>
        <taxon>Ecdysozoa</taxon>
        <taxon>Nematoda</taxon>
        <taxon>Enoplea</taxon>
        <taxon>Dorylaimia</taxon>
        <taxon>Trichinellida</taxon>
        <taxon>Trichinellidae</taxon>
        <taxon>Trichinella</taxon>
    </lineage>
</organism>
<protein>
    <submittedName>
        <fullName evidence="1">Uncharacterized protein</fullName>
    </submittedName>
</protein>
<evidence type="ECO:0000313" key="1">
    <source>
        <dbReference type="EMBL" id="KRY93553.1"/>
    </source>
</evidence>
<dbReference type="EMBL" id="JYDT01000002">
    <property type="protein sequence ID" value="KRY93553.1"/>
    <property type="molecule type" value="Genomic_DNA"/>
</dbReference>
<gene>
    <name evidence="1" type="ORF">T4D_9718</name>
</gene>
<comment type="caution">
    <text evidence="1">The sequence shown here is derived from an EMBL/GenBank/DDBJ whole genome shotgun (WGS) entry which is preliminary data.</text>
</comment>
<sequence>MQSLCRNCHANEQLMPVHGALVTSTVFLNVSPEFSLESDCFWKPTSQILQLLDVEWDKEIFLENHQSVNLLKIHKEHRKIPNPEHYQYQSARQYFTWQRLFTWCFCSNLPLIDTIYKMKYKLQISFSNVSLSFIDLHTAFYTSRQFPSLLLFFPANCHKQQTLKTKLVLH</sequence>
<dbReference type="Proteomes" id="UP000054995">
    <property type="component" value="Unassembled WGS sequence"/>
</dbReference>
<dbReference type="OrthoDB" id="10507064at2759"/>
<keyword evidence="2" id="KW-1185">Reference proteome</keyword>
<dbReference type="AlphaFoldDB" id="A0A0V1G5V7"/>